<sequence>MPTAVKASSAPAVAAVAAWGAGLVQLALGAGGLTGADGVTGDVAARGAGLLLVTLGAGGIAWGVAALVHARAVLPRFAVAGALAGLGALTALLVAQPARTSVIAVAAASALLIVVALACGLRLRERKKDGADAAPLRVRALIVAAVVVAAVVTPALGTTEAAQLAPDHGTHGVVEPDHH</sequence>
<name>A0ABX1K819_9MICO</name>
<dbReference type="Proteomes" id="UP001429745">
    <property type="component" value="Unassembled WGS sequence"/>
</dbReference>
<evidence type="ECO:0000313" key="3">
    <source>
        <dbReference type="Proteomes" id="UP001429745"/>
    </source>
</evidence>
<feature type="transmembrane region" description="Helical" evidence="1">
    <location>
        <begin position="136"/>
        <end position="156"/>
    </location>
</feature>
<keyword evidence="3" id="KW-1185">Reference proteome</keyword>
<feature type="transmembrane region" description="Helical" evidence="1">
    <location>
        <begin position="45"/>
        <end position="70"/>
    </location>
</feature>
<protein>
    <recommendedName>
        <fullName evidence="4">Tryptophan-associated transmembrane protein</fullName>
    </recommendedName>
</protein>
<proteinExistence type="predicted"/>
<dbReference type="EMBL" id="JABACI010000001">
    <property type="protein sequence ID" value="NLP83159.1"/>
    <property type="molecule type" value="Genomic_DNA"/>
</dbReference>
<keyword evidence="1" id="KW-1133">Transmembrane helix</keyword>
<reference evidence="2 3" key="1">
    <citation type="submission" date="2020-04" db="EMBL/GenBank/DDBJ databases">
        <title>CFH 90308 Microbacterium sp.</title>
        <authorList>
            <person name="Nie G."/>
            <person name="Ming H."/>
            <person name="Xia T."/>
        </authorList>
    </citation>
    <scope>NUCLEOTIDE SEQUENCE [LARGE SCALE GENOMIC DNA]</scope>
    <source>
        <strain evidence="2 3">CFH 90308</strain>
    </source>
</reference>
<feature type="transmembrane region" description="Helical" evidence="1">
    <location>
        <begin position="101"/>
        <end position="124"/>
    </location>
</feature>
<feature type="transmembrane region" description="Helical" evidence="1">
    <location>
        <begin position="77"/>
        <end position="95"/>
    </location>
</feature>
<evidence type="ECO:0000313" key="2">
    <source>
        <dbReference type="EMBL" id="NLP83159.1"/>
    </source>
</evidence>
<evidence type="ECO:0008006" key="4">
    <source>
        <dbReference type="Google" id="ProtNLM"/>
    </source>
</evidence>
<keyword evidence="1" id="KW-0812">Transmembrane</keyword>
<gene>
    <name evidence="2" type="ORF">HF576_04815</name>
</gene>
<accession>A0ABX1K819</accession>
<evidence type="ECO:0000256" key="1">
    <source>
        <dbReference type="SAM" id="Phobius"/>
    </source>
</evidence>
<organism evidence="2 3">
    <name type="scientific">Microbacterium salsuginis</name>
    <dbReference type="NCBI Taxonomy" id="2722803"/>
    <lineage>
        <taxon>Bacteria</taxon>
        <taxon>Bacillati</taxon>
        <taxon>Actinomycetota</taxon>
        <taxon>Actinomycetes</taxon>
        <taxon>Micrococcales</taxon>
        <taxon>Microbacteriaceae</taxon>
        <taxon>Microbacterium</taxon>
    </lineage>
</organism>
<comment type="caution">
    <text evidence="2">The sequence shown here is derived from an EMBL/GenBank/DDBJ whole genome shotgun (WGS) entry which is preliminary data.</text>
</comment>
<dbReference type="RefSeq" id="WP_168911596.1">
    <property type="nucleotide sequence ID" value="NZ_JABACI010000001.1"/>
</dbReference>
<keyword evidence="1" id="KW-0472">Membrane</keyword>